<keyword evidence="3" id="KW-1185">Reference proteome</keyword>
<organism evidence="1 4">
    <name type="scientific">Natronoglomus mannanivorans</name>
    <dbReference type="NCBI Taxonomy" id="2979990"/>
    <lineage>
        <taxon>Archaea</taxon>
        <taxon>Methanobacteriati</taxon>
        <taxon>Methanobacteriota</taxon>
        <taxon>Stenosarchaea group</taxon>
        <taxon>Halobacteria</taxon>
        <taxon>Halobacteriales</taxon>
        <taxon>Natrialbaceae</taxon>
        <taxon>Natronoglomus</taxon>
    </lineage>
</organism>
<name>A0AAP2YYV8_9EURY</name>
<gene>
    <name evidence="2" type="ORF">OB955_10715</name>
    <name evidence="1" type="ORF">OB960_09180</name>
</gene>
<sequence length="51" mass="5553">MAKAVPAEISVIVSVIEMRTTNVADTILEPFWIGVFVEGIGGVTEYLIRCI</sequence>
<protein>
    <submittedName>
        <fullName evidence="1">Uncharacterized protein</fullName>
    </submittedName>
</protein>
<dbReference type="Proteomes" id="UP001321018">
    <property type="component" value="Unassembled WGS sequence"/>
</dbReference>
<evidence type="ECO:0000313" key="2">
    <source>
        <dbReference type="EMBL" id="MCU4973214.1"/>
    </source>
</evidence>
<dbReference type="AlphaFoldDB" id="A0AAP2YYV8"/>
<dbReference type="EMBL" id="JAOPKA010000004">
    <property type="protein sequence ID" value="MCU4741573.1"/>
    <property type="molecule type" value="Genomic_DNA"/>
</dbReference>
<evidence type="ECO:0000313" key="3">
    <source>
        <dbReference type="Proteomes" id="UP001320972"/>
    </source>
</evidence>
<evidence type="ECO:0000313" key="1">
    <source>
        <dbReference type="EMBL" id="MCU4741573.1"/>
    </source>
</evidence>
<evidence type="ECO:0000313" key="4">
    <source>
        <dbReference type="Proteomes" id="UP001321018"/>
    </source>
</evidence>
<comment type="caution">
    <text evidence="1">The sequence shown here is derived from an EMBL/GenBank/DDBJ whole genome shotgun (WGS) entry which is preliminary data.</text>
</comment>
<dbReference type="RefSeq" id="WP_338003409.1">
    <property type="nucleotide sequence ID" value="NZ_JAOPKA010000004.1"/>
</dbReference>
<reference evidence="1 3" key="1">
    <citation type="submission" date="2022-09" db="EMBL/GenBank/DDBJ databases">
        <title>Enrichment on poylsaccharides allowed isolation of novel metabolic and taxonomic groups of Haloarchaea.</title>
        <authorList>
            <person name="Sorokin D.Y."/>
            <person name="Elcheninov A.G."/>
            <person name="Khizhniak T.V."/>
            <person name="Kolganova T.V."/>
            <person name="Kublanov I.V."/>
        </authorList>
    </citation>
    <scope>NUCLEOTIDE SEQUENCE</scope>
    <source>
        <strain evidence="2 3">AArc-m2/3/4</strain>
        <strain evidence="1">AArc-xg1-1</strain>
    </source>
</reference>
<accession>A0AAP2YYV8</accession>
<proteinExistence type="predicted"/>
<dbReference type="EMBL" id="JAOPKB010000005">
    <property type="protein sequence ID" value="MCU4973214.1"/>
    <property type="molecule type" value="Genomic_DNA"/>
</dbReference>
<dbReference type="Proteomes" id="UP001320972">
    <property type="component" value="Unassembled WGS sequence"/>
</dbReference>